<reference evidence="1" key="1">
    <citation type="submission" date="2014-11" db="EMBL/GenBank/DDBJ databases">
        <authorList>
            <person name="Amaro Gonzalez C."/>
        </authorList>
    </citation>
    <scope>NUCLEOTIDE SEQUENCE</scope>
</reference>
<dbReference type="AlphaFoldDB" id="A0A0E9TWA9"/>
<dbReference type="EMBL" id="GBXM01050618">
    <property type="protein sequence ID" value="JAH57959.1"/>
    <property type="molecule type" value="Transcribed_RNA"/>
</dbReference>
<sequence length="45" mass="5039">MHRHPLPYSVSSSERAGGCFYSICTICAKLGPNLIFCRNTEMISF</sequence>
<evidence type="ECO:0000313" key="1">
    <source>
        <dbReference type="EMBL" id="JAH57959.1"/>
    </source>
</evidence>
<organism evidence="1">
    <name type="scientific">Anguilla anguilla</name>
    <name type="common">European freshwater eel</name>
    <name type="synonym">Muraena anguilla</name>
    <dbReference type="NCBI Taxonomy" id="7936"/>
    <lineage>
        <taxon>Eukaryota</taxon>
        <taxon>Metazoa</taxon>
        <taxon>Chordata</taxon>
        <taxon>Craniata</taxon>
        <taxon>Vertebrata</taxon>
        <taxon>Euteleostomi</taxon>
        <taxon>Actinopterygii</taxon>
        <taxon>Neopterygii</taxon>
        <taxon>Teleostei</taxon>
        <taxon>Anguilliformes</taxon>
        <taxon>Anguillidae</taxon>
        <taxon>Anguilla</taxon>
    </lineage>
</organism>
<protein>
    <submittedName>
        <fullName evidence="1">Uncharacterized protein</fullName>
    </submittedName>
</protein>
<proteinExistence type="predicted"/>
<reference evidence="1" key="2">
    <citation type="journal article" date="2015" name="Fish Shellfish Immunol.">
        <title>Early steps in the European eel (Anguilla anguilla)-Vibrio vulnificus interaction in the gills: Role of the RtxA13 toxin.</title>
        <authorList>
            <person name="Callol A."/>
            <person name="Pajuelo D."/>
            <person name="Ebbesson L."/>
            <person name="Teles M."/>
            <person name="MacKenzie S."/>
            <person name="Amaro C."/>
        </authorList>
    </citation>
    <scope>NUCLEOTIDE SEQUENCE</scope>
</reference>
<accession>A0A0E9TWA9</accession>
<name>A0A0E9TWA9_ANGAN</name>